<dbReference type="OrthoDB" id="10344638at2759"/>
<dbReference type="GeneID" id="6072182"/>
<organism evidence="2">
    <name type="scientific">Laccaria bicolor (strain S238N-H82 / ATCC MYA-4686)</name>
    <name type="common">Bicoloured deceiver</name>
    <name type="synonym">Laccaria laccata var. bicolor</name>
    <dbReference type="NCBI Taxonomy" id="486041"/>
    <lineage>
        <taxon>Eukaryota</taxon>
        <taxon>Fungi</taxon>
        <taxon>Dikarya</taxon>
        <taxon>Basidiomycota</taxon>
        <taxon>Agaricomycotina</taxon>
        <taxon>Agaricomycetes</taxon>
        <taxon>Agaricomycetidae</taxon>
        <taxon>Agaricales</taxon>
        <taxon>Agaricineae</taxon>
        <taxon>Hydnangiaceae</taxon>
        <taxon>Laccaria</taxon>
    </lineage>
</organism>
<dbReference type="RefSeq" id="XP_001876467.1">
    <property type="nucleotide sequence ID" value="XM_001876432.1"/>
</dbReference>
<reference evidence="1 2" key="1">
    <citation type="journal article" date="2008" name="Nature">
        <title>The genome of Laccaria bicolor provides insights into mycorrhizal symbiosis.</title>
        <authorList>
            <person name="Martin F."/>
            <person name="Aerts A."/>
            <person name="Ahren D."/>
            <person name="Brun A."/>
            <person name="Danchin E.G.J."/>
            <person name="Duchaussoy F."/>
            <person name="Gibon J."/>
            <person name="Kohler A."/>
            <person name="Lindquist E."/>
            <person name="Pereda V."/>
            <person name="Salamov A."/>
            <person name="Shapiro H.J."/>
            <person name="Wuyts J."/>
            <person name="Blaudez D."/>
            <person name="Buee M."/>
            <person name="Brokstein P."/>
            <person name="Canbaeck B."/>
            <person name="Cohen D."/>
            <person name="Courty P.E."/>
            <person name="Coutinho P.M."/>
            <person name="Delaruelle C."/>
            <person name="Detter J.C."/>
            <person name="Deveau A."/>
            <person name="DiFazio S."/>
            <person name="Duplessis S."/>
            <person name="Fraissinet-Tachet L."/>
            <person name="Lucic E."/>
            <person name="Frey-Klett P."/>
            <person name="Fourrey C."/>
            <person name="Feussner I."/>
            <person name="Gay G."/>
            <person name="Grimwood J."/>
            <person name="Hoegger P.J."/>
            <person name="Jain P."/>
            <person name="Kilaru S."/>
            <person name="Labbe J."/>
            <person name="Lin Y.C."/>
            <person name="Legue V."/>
            <person name="Le Tacon F."/>
            <person name="Marmeisse R."/>
            <person name="Melayah D."/>
            <person name="Montanini B."/>
            <person name="Muratet M."/>
            <person name="Nehls U."/>
            <person name="Niculita-Hirzel H."/>
            <person name="Oudot-Le Secq M.P."/>
            <person name="Peter M."/>
            <person name="Quesneville H."/>
            <person name="Rajashekar B."/>
            <person name="Reich M."/>
            <person name="Rouhier N."/>
            <person name="Schmutz J."/>
            <person name="Yin T."/>
            <person name="Chalot M."/>
            <person name="Henrissat B."/>
            <person name="Kuees U."/>
            <person name="Lucas S."/>
            <person name="Van de Peer Y."/>
            <person name="Podila G.K."/>
            <person name="Polle A."/>
            <person name="Pukkila P.J."/>
            <person name="Richardson P.M."/>
            <person name="Rouze P."/>
            <person name="Sanders I.R."/>
            <person name="Stajich J.E."/>
            <person name="Tunlid A."/>
            <person name="Tuskan G."/>
            <person name="Grigoriev I.V."/>
        </authorList>
    </citation>
    <scope>NUCLEOTIDE SEQUENCE [LARGE SCALE GENOMIC DNA]</scope>
    <source>
        <strain evidence="2">S238N-H82 / ATCC MYA-4686</strain>
    </source>
</reference>
<sequence>MPIIDTRPGVYTKDKKPIRYYYLPTLTHVRIEKSKECQKSDWKLHKQGCRTPRFVDIGSWVKAYEWLIEWAAKEALQIHTHPDKILTHCLVINVFAVERVVGPIASPFLIVNAQVLDTTKETLTQENDVEASLAIRESGGIGQAQVLIEYHTLGGIDLTGLRDRSTQLAGLDILAPGGTLVTVLVEKGKSKSAGDALRKKAVWLAGGRCNWLVWRQYLQV</sequence>
<keyword evidence="2" id="KW-1185">Reference proteome</keyword>
<dbReference type="InParanoid" id="B0CZS4"/>
<proteinExistence type="predicted"/>
<dbReference type="EMBL" id="DS547094">
    <property type="protein sequence ID" value="EDR12203.1"/>
    <property type="molecule type" value="Genomic_DNA"/>
</dbReference>
<accession>B0CZS4</accession>
<evidence type="ECO:0000313" key="1">
    <source>
        <dbReference type="EMBL" id="EDR12203.1"/>
    </source>
</evidence>
<dbReference type="AlphaFoldDB" id="B0CZS4"/>
<protein>
    <submittedName>
        <fullName evidence="1">Predicted protein</fullName>
    </submittedName>
</protein>
<name>B0CZS4_LACBS</name>
<dbReference type="Proteomes" id="UP000001194">
    <property type="component" value="Unassembled WGS sequence"/>
</dbReference>
<gene>
    <name evidence="1" type="ORF">LACBIDRAFT_323302</name>
</gene>
<dbReference type="KEGG" id="lbc:LACBIDRAFT_323302"/>
<evidence type="ECO:0000313" key="2">
    <source>
        <dbReference type="Proteomes" id="UP000001194"/>
    </source>
</evidence>
<dbReference type="HOGENOM" id="CLU_109460_0_0_1"/>